<dbReference type="GeneID" id="92208069"/>
<dbReference type="InterPro" id="IPR003738">
    <property type="entry name" value="SRAP"/>
</dbReference>
<feature type="region of interest" description="Disordered" evidence="8">
    <location>
        <begin position="324"/>
        <end position="390"/>
    </location>
</feature>
<gene>
    <name evidence="9" type="ORF">LODBEIA_P28730</name>
</gene>
<evidence type="ECO:0000313" key="10">
    <source>
        <dbReference type="Proteomes" id="UP001497383"/>
    </source>
</evidence>
<name>A0ABP0ZKG4_9ASCO</name>
<evidence type="ECO:0000256" key="7">
    <source>
        <dbReference type="ARBA" id="ARBA00023239"/>
    </source>
</evidence>
<keyword evidence="2" id="KW-0645">Protease</keyword>
<comment type="similarity">
    <text evidence="1">Belongs to the SOS response-associated peptidase family.</text>
</comment>
<protein>
    <recommendedName>
        <fullName evidence="11">DUF159-domain-containing protein</fullName>
    </recommendedName>
</protein>
<dbReference type="SUPFAM" id="SSF143081">
    <property type="entry name" value="BB1717-like"/>
    <property type="match status" value="1"/>
</dbReference>
<reference evidence="9 10" key="1">
    <citation type="submission" date="2024-03" db="EMBL/GenBank/DDBJ databases">
        <authorList>
            <person name="Brejova B."/>
        </authorList>
    </citation>
    <scope>NUCLEOTIDE SEQUENCE [LARGE SCALE GENOMIC DNA]</scope>
    <source>
        <strain evidence="9 10">CBS 14171</strain>
    </source>
</reference>
<evidence type="ECO:0000256" key="8">
    <source>
        <dbReference type="SAM" id="MobiDB-lite"/>
    </source>
</evidence>
<evidence type="ECO:0000256" key="5">
    <source>
        <dbReference type="ARBA" id="ARBA00023124"/>
    </source>
</evidence>
<accession>A0ABP0ZKG4</accession>
<proteinExistence type="inferred from homology"/>
<dbReference type="Proteomes" id="UP001497383">
    <property type="component" value="Chromosome 3"/>
</dbReference>
<evidence type="ECO:0000313" key="9">
    <source>
        <dbReference type="EMBL" id="CAK9438649.1"/>
    </source>
</evidence>
<keyword evidence="3" id="KW-0227">DNA damage</keyword>
<dbReference type="InterPro" id="IPR036590">
    <property type="entry name" value="SRAP-like"/>
</dbReference>
<organism evidence="9 10">
    <name type="scientific">Lodderomyces beijingensis</name>
    <dbReference type="NCBI Taxonomy" id="1775926"/>
    <lineage>
        <taxon>Eukaryota</taxon>
        <taxon>Fungi</taxon>
        <taxon>Dikarya</taxon>
        <taxon>Ascomycota</taxon>
        <taxon>Saccharomycotina</taxon>
        <taxon>Pichiomycetes</taxon>
        <taxon>Debaryomycetaceae</taxon>
        <taxon>Candida/Lodderomyces clade</taxon>
        <taxon>Lodderomyces</taxon>
    </lineage>
</organism>
<evidence type="ECO:0000256" key="4">
    <source>
        <dbReference type="ARBA" id="ARBA00022801"/>
    </source>
</evidence>
<dbReference type="Gene3D" id="3.90.1680.10">
    <property type="entry name" value="SOS response associated peptidase-like"/>
    <property type="match status" value="1"/>
</dbReference>
<dbReference type="EMBL" id="OZ022407">
    <property type="protein sequence ID" value="CAK9438649.1"/>
    <property type="molecule type" value="Genomic_DNA"/>
</dbReference>
<keyword evidence="10" id="KW-1185">Reference proteome</keyword>
<dbReference type="PANTHER" id="PTHR13604">
    <property type="entry name" value="DC12-RELATED"/>
    <property type="match status" value="1"/>
</dbReference>
<feature type="compositionally biased region" description="Acidic residues" evidence="8">
    <location>
        <begin position="355"/>
        <end position="364"/>
    </location>
</feature>
<evidence type="ECO:0000256" key="6">
    <source>
        <dbReference type="ARBA" id="ARBA00023125"/>
    </source>
</evidence>
<dbReference type="RefSeq" id="XP_066829811.1">
    <property type="nucleotide sequence ID" value="XM_066972920.1"/>
</dbReference>
<evidence type="ECO:0000256" key="3">
    <source>
        <dbReference type="ARBA" id="ARBA00022763"/>
    </source>
</evidence>
<keyword evidence="4" id="KW-0378">Hydrolase</keyword>
<feature type="compositionally biased region" description="Basic and acidic residues" evidence="8">
    <location>
        <begin position="344"/>
        <end position="354"/>
    </location>
</feature>
<keyword evidence="5" id="KW-0190">Covalent protein-DNA linkage</keyword>
<keyword evidence="7" id="KW-0456">Lyase</keyword>
<dbReference type="PANTHER" id="PTHR13604:SF0">
    <property type="entry name" value="ABASIC SITE PROCESSING PROTEIN HMCES"/>
    <property type="match status" value="1"/>
</dbReference>
<sequence>MCGRFAQGISLDEVPAVFNTTVYEDANAGGSETMMEVHNRVYQINLQEDEDAGGGNGGGRGKVIELDMTRMEDYVPSYNVAVTNTAMMVYMTRPADGIDAKYVFEKSKFGLVPTWEKPKDPTPVNEGKANQGKVYSKELGRIESRLFNCRKESLEEGKRIWSSVKNERCVIPIQGYFEWHKSNTKTKNEKLPYFVHSKEAPLLFLAGFYSHNVHFENDYNVDNKYLSSFTIVTGPAKKSDEYDGGLADLHPRKPIFIEPSSQAWFDWLDPDRKWDNSLIAKSLNCSKNPAWRNIEAYRVAKEVGNPSNKSKDVLKKINPKKSSIDGFFSSPSKKRGSNNEGDEIGEKKKVKLEGAGDDDGEGELEPPSKRTRHGDHHLRSSGPQVKNEDE</sequence>
<evidence type="ECO:0008006" key="11">
    <source>
        <dbReference type="Google" id="ProtNLM"/>
    </source>
</evidence>
<evidence type="ECO:0000256" key="1">
    <source>
        <dbReference type="ARBA" id="ARBA00008136"/>
    </source>
</evidence>
<keyword evidence="6" id="KW-0238">DNA-binding</keyword>
<dbReference type="Pfam" id="PF02586">
    <property type="entry name" value="SRAP"/>
    <property type="match status" value="1"/>
</dbReference>
<evidence type="ECO:0000256" key="2">
    <source>
        <dbReference type="ARBA" id="ARBA00022670"/>
    </source>
</evidence>